<dbReference type="Gene3D" id="3.30.1330.40">
    <property type="entry name" value="RutC-like"/>
    <property type="match status" value="1"/>
</dbReference>
<evidence type="ECO:0008006" key="3">
    <source>
        <dbReference type="Google" id="ProtNLM"/>
    </source>
</evidence>
<evidence type="ECO:0000313" key="1">
    <source>
        <dbReference type="EMBL" id="NNJ30650.1"/>
    </source>
</evidence>
<accession>A0ABX1VTC7</accession>
<keyword evidence="2" id="KW-1185">Reference proteome</keyword>
<protein>
    <recommendedName>
        <fullName evidence="3">Enamine deaminase RidA (YjgF/YER057c/UK114 family)</fullName>
    </recommendedName>
</protein>
<reference evidence="1 2" key="1">
    <citation type="submission" date="2020-03" db="EMBL/GenBank/DDBJ databases">
        <title>Genome Sequence of industrial isolate, B5A.</title>
        <authorList>
            <person name="Sharma S."/>
            <person name="Patil P.B."/>
            <person name="Korpole S."/>
        </authorList>
    </citation>
    <scope>NUCLEOTIDE SEQUENCE [LARGE SCALE GENOMIC DNA]</scope>
    <source>
        <strain evidence="1 2">PI-S10-B5A</strain>
    </source>
</reference>
<dbReference type="PANTHER" id="PTHR43857">
    <property type="entry name" value="BLR7761 PROTEIN"/>
    <property type="match status" value="1"/>
</dbReference>
<dbReference type="Pfam" id="PF01042">
    <property type="entry name" value="Ribonuc_L-PSP"/>
    <property type="match status" value="1"/>
</dbReference>
<gene>
    <name evidence="1" type="ORF">G9470_12725</name>
</gene>
<name>A0ABX1VTC7_9FIRM</name>
<proteinExistence type="predicted"/>
<dbReference type="EMBL" id="JAAOXG010000023">
    <property type="protein sequence ID" value="NNJ30650.1"/>
    <property type="molecule type" value="Genomic_DNA"/>
</dbReference>
<dbReference type="InterPro" id="IPR035959">
    <property type="entry name" value="RutC-like_sf"/>
</dbReference>
<evidence type="ECO:0000313" key="2">
    <source>
        <dbReference type="Proteomes" id="UP000539052"/>
    </source>
</evidence>
<dbReference type="SUPFAM" id="SSF55298">
    <property type="entry name" value="YjgF-like"/>
    <property type="match status" value="1"/>
</dbReference>
<comment type="caution">
    <text evidence="1">The sequence shown here is derived from an EMBL/GenBank/DDBJ whole genome shotgun (WGS) entry which is preliminary data.</text>
</comment>
<organism evidence="1 2">
    <name type="scientific">Lacrimispora defluvii</name>
    <dbReference type="NCBI Taxonomy" id="2719233"/>
    <lineage>
        <taxon>Bacteria</taxon>
        <taxon>Bacillati</taxon>
        <taxon>Bacillota</taxon>
        <taxon>Clostridia</taxon>
        <taxon>Lachnospirales</taxon>
        <taxon>Lachnospiraceae</taxon>
        <taxon>Lacrimispora</taxon>
    </lineage>
</organism>
<dbReference type="InterPro" id="IPR006175">
    <property type="entry name" value="YjgF/YER057c/UK114"/>
</dbReference>
<sequence length="136" mass="15080">MKGGTQVKRINFSSGAPLEELVGYSRMVKVGEHIYIGGTTAVLPDGTVHGDTALEQADYIFRKFINLLNEAGANPSDVIKIKAYVTDMSFAKEVGEAYSPYFKDVRPLFTMVETPKLNRPSQMVEIELEAFITDEN</sequence>
<dbReference type="PANTHER" id="PTHR43857:SF1">
    <property type="entry name" value="YJGH FAMILY PROTEIN"/>
    <property type="match status" value="1"/>
</dbReference>
<dbReference type="Proteomes" id="UP000539052">
    <property type="component" value="Unassembled WGS sequence"/>
</dbReference>